<feature type="compositionally biased region" description="Polar residues" evidence="1">
    <location>
        <begin position="1"/>
        <end position="19"/>
    </location>
</feature>
<dbReference type="Proteomes" id="UP001501585">
    <property type="component" value="Unassembled WGS sequence"/>
</dbReference>
<name>A0ABP5F4X8_9ACTN</name>
<reference evidence="3" key="1">
    <citation type="journal article" date="2019" name="Int. J. Syst. Evol. Microbiol.">
        <title>The Global Catalogue of Microorganisms (GCM) 10K type strain sequencing project: providing services to taxonomists for standard genome sequencing and annotation.</title>
        <authorList>
            <consortium name="The Broad Institute Genomics Platform"/>
            <consortium name="The Broad Institute Genome Sequencing Center for Infectious Disease"/>
            <person name="Wu L."/>
            <person name="Ma J."/>
        </authorList>
    </citation>
    <scope>NUCLEOTIDE SEQUENCE [LARGE SCALE GENOMIC DNA]</scope>
    <source>
        <strain evidence="3">JCM 15313</strain>
    </source>
</reference>
<comment type="caution">
    <text evidence="2">The sequence shown here is derived from an EMBL/GenBank/DDBJ whole genome shotgun (WGS) entry which is preliminary data.</text>
</comment>
<sequence>MLSAQRTEITLPSFTMENSGESKKEMKGRMKMELNDVMDLQGTEIIADGVELPASTASDGC</sequence>
<keyword evidence="3" id="KW-1185">Reference proteome</keyword>
<accession>A0ABP5F4X8</accession>
<organism evidence="2 3">
    <name type="scientific">Nocardiopsis rhodophaea</name>
    <dbReference type="NCBI Taxonomy" id="280238"/>
    <lineage>
        <taxon>Bacteria</taxon>
        <taxon>Bacillati</taxon>
        <taxon>Actinomycetota</taxon>
        <taxon>Actinomycetes</taxon>
        <taxon>Streptosporangiales</taxon>
        <taxon>Nocardiopsidaceae</taxon>
        <taxon>Nocardiopsis</taxon>
    </lineage>
</organism>
<evidence type="ECO:0000256" key="1">
    <source>
        <dbReference type="SAM" id="MobiDB-lite"/>
    </source>
</evidence>
<protein>
    <submittedName>
        <fullName evidence="2">Uncharacterized protein</fullName>
    </submittedName>
</protein>
<dbReference type="EMBL" id="BAAAPC010000025">
    <property type="protein sequence ID" value="GAA2012993.1"/>
    <property type="molecule type" value="Genomic_DNA"/>
</dbReference>
<proteinExistence type="predicted"/>
<feature type="region of interest" description="Disordered" evidence="1">
    <location>
        <begin position="1"/>
        <end position="27"/>
    </location>
</feature>
<gene>
    <name evidence="2" type="ORF">GCM10009799_46680</name>
</gene>
<evidence type="ECO:0000313" key="2">
    <source>
        <dbReference type="EMBL" id="GAA2012993.1"/>
    </source>
</evidence>
<dbReference type="RefSeq" id="WP_344109144.1">
    <property type="nucleotide sequence ID" value="NZ_BAAAPC010000025.1"/>
</dbReference>
<evidence type="ECO:0000313" key="3">
    <source>
        <dbReference type="Proteomes" id="UP001501585"/>
    </source>
</evidence>